<reference evidence="1 2" key="1">
    <citation type="journal article" date="2011" name="Front. Microbiol.">
        <title>Two Strains of Crocosphaera watsonii with Highly Conserved Genomes are Distinguished by Strain-Specific Features.</title>
        <authorList>
            <person name="Bench S.R."/>
            <person name="Ilikchyan I.N."/>
            <person name="Tripp H.J."/>
            <person name="Zehr J.P."/>
        </authorList>
    </citation>
    <scope>NUCLEOTIDE SEQUENCE [LARGE SCALE GENOMIC DNA]</scope>
    <source>
        <strain evidence="1 2">WH 0003</strain>
    </source>
</reference>
<organism evidence="1 2">
    <name type="scientific">Crocosphaera watsonii WH 0003</name>
    <dbReference type="NCBI Taxonomy" id="423471"/>
    <lineage>
        <taxon>Bacteria</taxon>
        <taxon>Bacillati</taxon>
        <taxon>Cyanobacteriota</taxon>
        <taxon>Cyanophyceae</taxon>
        <taxon>Oscillatoriophycideae</taxon>
        <taxon>Chroococcales</taxon>
        <taxon>Aphanothecaceae</taxon>
        <taxon>Crocosphaera</taxon>
    </lineage>
</organism>
<protein>
    <submittedName>
        <fullName evidence="1">Uncharacterized protein</fullName>
    </submittedName>
</protein>
<dbReference type="EMBL" id="AESD01000411">
    <property type="protein sequence ID" value="EHJ12527.1"/>
    <property type="molecule type" value="Genomic_DNA"/>
</dbReference>
<evidence type="ECO:0000313" key="2">
    <source>
        <dbReference type="Proteomes" id="UP000003477"/>
    </source>
</evidence>
<accession>G5J5L1</accession>
<comment type="caution">
    <text evidence="1">The sequence shown here is derived from an EMBL/GenBank/DDBJ whole genome shotgun (WGS) entry which is preliminary data.</text>
</comment>
<evidence type="ECO:0000313" key="1">
    <source>
        <dbReference type="EMBL" id="EHJ12527.1"/>
    </source>
</evidence>
<name>G5J5L1_CROWT</name>
<sequence length="23" mass="2719">RGTKKRYFGKTRNQFCCPCNDVP</sequence>
<dbReference type="Proteomes" id="UP000003477">
    <property type="component" value="Unassembled WGS sequence"/>
</dbReference>
<gene>
    <name evidence="1" type="ORF">CWATWH0003_2768b6</name>
</gene>
<dbReference type="AlphaFoldDB" id="G5J5L1"/>
<feature type="non-terminal residue" evidence="1">
    <location>
        <position position="1"/>
    </location>
</feature>
<proteinExistence type="predicted"/>